<organism evidence="1 2">
    <name type="scientific">Lysinibacillus parviboronicapiens</name>
    <dbReference type="NCBI Taxonomy" id="436516"/>
    <lineage>
        <taxon>Bacteria</taxon>
        <taxon>Bacillati</taxon>
        <taxon>Bacillota</taxon>
        <taxon>Bacilli</taxon>
        <taxon>Bacillales</taxon>
        <taxon>Bacillaceae</taxon>
        <taxon>Lysinibacillus</taxon>
    </lineage>
</organism>
<keyword evidence="2" id="KW-1185">Reference proteome</keyword>
<evidence type="ECO:0000313" key="2">
    <source>
        <dbReference type="Proteomes" id="UP001549363"/>
    </source>
</evidence>
<evidence type="ECO:0000313" key="1">
    <source>
        <dbReference type="EMBL" id="MET4562181.1"/>
    </source>
</evidence>
<protein>
    <submittedName>
        <fullName evidence="1">Uncharacterized protein</fullName>
    </submittedName>
</protein>
<dbReference type="RefSeq" id="WP_354472365.1">
    <property type="nucleotide sequence ID" value="NZ_JBEPSB010000018.1"/>
</dbReference>
<sequence>MPELMIFKPVIDAQGVPFIAHLSSSGDYIDGEWVEGITAPVELTGVILPLVAGSKSVGEALSFMENGKYTTKEKKLLTTAQIPSGTLAEYKGQKYTIQAFTDYTEYTDVHIYIMRWREK</sequence>
<dbReference type="Proteomes" id="UP001549363">
    <property type="component" value="Unassembled WGS sequence"/>
</dbReference>
<dbReference type="EMBL" id="JBEPSB010000018">
    <property type="protein sequence ID" value="MET4562181.1"/>
    <property type="molecule type" value="Genomic_DNA"/>
</dbReference>
<reference evidence="1 2" key="1">
    <citation type="submission" date="2024-06" db="EMBL/GenBank/DDBJ databases">
        <title>Sorghum-associated microbial communities from plants grown in Nebraska, USA.</title>
        <authorList>
            <person name="Schachtman D."/>
        </authorList>
    </citation>
    <scope>NUCLEOTIDE SEQUENCE [LARGE SCALE GENOMIC DNA]</scope>
    <source>
        <strain evidence="1 2">736</strain>
    </source>
</reference>
<comment type="caution">
    <text evidence="1">The sequence shown here is derived from an EMBL/GenBank/DDBJ whole genome shotgun (WGS) entry which is preliminary data.</text>
</comment>
<gene>
    <name evidence="1" type="ORF">ABIA69_003367</name>
</gene>
<proteinExistence type="predicted"/>
<accession>A0ABV2PML6</accession>
<name>A0ABV2PML6_9BACI</name>